<keyword evidence="2" id="KW-1185">Reference proteome</keyword>
<reference evidence="1 2" key="1">
    <citation type="submission" date="2023-08" db="EMBL/GenBank/DDBJ databases">
        <title>A Necator americanus chromosomal reference genome.</title>
        <authorList>
            <person name="Ilik V."/>
            <person name="Petrzelkova K.J."/>
            <person name="Pardy F."/>
            <person name="Fuh T."/>
            <person name="Niatou-Singa F.S."/>
            <person name="Gouil Q."/>
            <person name="Baker L."/>
            <person name="Ritchie M.E."/>
            <person name="Jex A.R."/>
            <person name="Gazzola D."/>
            <person name="Li H."/>
            <person name="Toshio Fujiwara R."/>
            <person name="Zhan B."/>
            <person name="Aroian R.V."/>
            <person name="Pafco B."/>
            <person name="Schwarz E.M."/>
        </authorList>
    </citation>
    <scope>NUCLEOTIDE SEQUENCE [LARGE SCALE GENOMIC DNA]</scope>
    <source>
        <strain evidence="1 2">Aroian</strain>
        <tissue evidence="1">Whole animal</tissue>
    </source>
</reference>
<dbReference type="EMBL" id="JAVFWL010000006">
    <property type="protein sequence ID" value="KAK6763860.1"/>
    <property type="molecule type" value="Genomic_DNA"/>
</dbReference>
<comment type="caution">
    <text evidence="1">The sequence shown here is derived from an EMBL/GenBank/DDBJ whole genome shotgun (WGS) entry which is preliminary data.</text>
</comment>
<gene>
    <name evidence="1" type="primary">Necator_chrX.g24426</name>
    <name evidence="1" type="ORF">RB195_024261</name>
</gene>
<dbReference type="Proteomes" id="UP001303046">
    <property type="component" value="Unassembled WGS sequence"/>
</dbReference>
<evidence type="ECO:0000313" key="2">
    <source>
        <dbReference type="Proteomes" id="UP001303046"/>
    </source>
</evidence>
<name>A0ABR1ENA9_NECAM</name>
<proteinExistence type="predicted"/>
<sequence>MKCICINRFIKSALNVAKLPRHKERQTTTEKGCFMEPKKINKRRKRYNQQNIAGTTGRFMKNYDGLEFVKYFEVAQDCVCSFFEGAF</sequence>
<accession>A0ABR1ENA9</accession>
<organism evidence="1 2">
    <name type="scientific">Necator americanus</name>
    <name type="common">Human hookworm</name>
    <dbReference type="NCBI Taxonomy" id="51031"/>
    <lineage>
        <taxon>Eukaryota</taxon>
        <taxon>Metazoa</taxon>
        <taxon>Ecdysozoa</taxon>
        <taxon>Nematoda</taxon>
        <taxon>Chromadorea</taxon>
        <taxon>Rhabditida</taxon>
        <taxon>Rhabditina</taxon>
        <taxon>Rhabditomorpha</taxon>
        <taxon>Strongyloidea</taxon>
        <taxon>Ancylostomatidae</taxon>
        <taxon>Bunostominae</taxon>
        <taxon>Necator</taxon>
    </lineage>
</organism>
<evidence type="ECO:0000313" key="1">
    <source>
        <dbReference type="EMBL" id="KAK6763860.1"/>
    </source>
</evidence>
<protein>
    <submittedName>
        <fullName evidence="1">Uncharacterized protein</fullName>
    </submittedName>
</protein>